<accession>A0A0W0VXU7</accession>
<dbReference type="OrthoDB" id="572589at2"/>
<keyword evidence="1" id="KW-0812">Transmembrane</keyword>
<organism evidence="2 3">
    <name type="scientific">Legionella maceachernii</name>
    <dbReference type="NCBI Taxonomy" id="466"/>
    <lineage>
        <taxon>Bacteria</taxon>
        <taxon>Pseudomonadati</taxon>
        <taxon>Pseudomonadota</taxon>
        <taxon>Gammaproteobacteria</taxon>
        <taxon>Legionellales</taxon>
        <taxon>Legionellaceae</taxon>
        <taxon>Legionella</taxon>
    </lineage>
</organism>
<comment type="caution">
    <text evidence="2">The sequence shown here is derived from an EMBL/GenBank/DDBJ whole genome shotgun (WGS) entry which is preliminary data.</text>
</comment>
<sequence>MDVSKFWGKVLGTYLIIVSLALFFNMQQFINNVYILVHIQPLMFITGFFTLILGLIIAVSHNIWEWSWRVLITLLAWLILLKGASIILYPHFIDKATILFVQSPTTGYVSAGIDFLLGVILCYFGFKRS</sequence>
<feature type="transmembrane region" description="Helical" evidence="1">
    <location>
        <begin position="42"/>
        <end position="64"/>
    </location>
</feature>
<keyword evidence="3" id="KW-1185">Reference proteome</keyword>
<dbReference type="STRING" id="466.Lmac_2395"/>
<name>A0A0W0VXU7_9GAMM</name>
<dbReference type="EMBL" id="LNYL01000048">
    <property type="protein sequence ID" value="KTD24858.1"/>
    <property type="molecule type" value="Genomic_DNA"/>
</dbReference>
<feature type="transmembrane region" description="Helical" evidence="1">
    <location>
        <begin position="105"/>
        <end position="126"/>
    </location>
</feature>
<feature type="transmembrane region" description="Helical" evidence="1">
    <location>
        <begin position="12"/>
        <end position="30"/>
    </location>
</feature>
<dbReference type="Proteomes" id="UP000054908">
    <property type="component" value="Unassembled WGS sequence"/>
</dbReference>
<proteinExistence type="predicted"/>
<gene>
    <name evidence="2" type="ORF">Lmac_2395</name>
</gene>
<feature type="transmembrane region" description="Helical" evidence="1">
    <location>
        <begin position="71"/>
        <end position="93"/>
    </location>
</feature>
<evidence type="ECO:0000313" key="3">
    <source>
        <dbReference type="Proteomes" id="UP000054908"/>
    </source>
</evidence>
<protein>
    <submittedName>
        <fullName evidence="2">Integral membrane protein (PIN domain superfamily)</fullName>
    </submittedName>
</protein>
<evidence type="ECO:0000256" key="1">
    <source>
        <dbReference type="SAM" id="Phobius"/>
    </source>
</evidence>
<keyword evidence="1" id="KW-0472">Membrane</keyword>
<evidence type="ECO:0000313" key="2">
    <source>
        <dbReference type="EMBL" id="KTD24858.1"/>
    </source>
</evidence>
<reference evidence="2 3" key="1">
    <citation type="submission" date="2015-11" db="EMBL/GenBank/DDBJ databases">
        <title>Genomic analysis of 38 Legionella species identifies large and diverse effector repertoires.</title>
        <authorList>
            <person name="Burstein D."/>
            <person name="Amaro F."/>
            <person name="Zusman T."/>
            <person name="Lifshitz Z."/>
            <person name="Cohen O."/>
            <person name="Gilbert J.A."/>
            <person name="Pupko T."/>
            <person name="Shuman H.A."/>
            <person name="Segal G."/>
        </authorList>
    </citation>
    <scope>NUCLEOTIDE SEQUENCE [LARGE SCALE GENOMIC DNA]</scope>
    <source>
        <strain evidence="2 3">PX-1-G2-E2</strain>
    </source>
</reference>
<keyword evidence="1" id="KW-1133">Transmembrane helix</keyword>
<dbReference type="AlphaFoldDB" id="A0A0W0VXU7"/>
<dbReference type="PATRIC" id="fig|466.6.peg.2547"/>